<dbReference type="InterPro" id="IPR029058">
    <property type="entry name" value="AB_hydrolase_fold"/>
</dbReference>
<keyword evidence="1 3" id="KW-0378">Hydrolase</keyword>
<dbReference type="GO" id="GO:0016787">
    <property type="term" value="F:hydrolase activity"/>
    <property type="evidence" value="ECO:0007669"/>
    <property type="project" value="UniProtKB-KW"/>
</dbReference>
<dbReference type="Gene3D" id="3.40.50.1820">
    <property type="entry name" value="alpha/beta hydrolase"/>
    <property type="match status" value="1"/>
</dbReference>
<dbReference type="RefSeq" id="WP_348388296.1">
    <property type="nucleotide sequence ID" value="NZ_CP134146.1"/>
</dbReference>
<dbReference type="Proteomes" id="UP001248581">
    <property type="component" value="Chromosome"/>
</dbReference>
<organism evidence="3 4">
    <name type="scientific">Thalassotalea nanhaiensis</name>
    <dbReference type="NCBI Taxonomy" id="3065648"/>
    <lineage>
        <taxon>Bacteria</taxon>
        <taxon>Pseudomonadati</taxon>
        <taxon>Pseudomonadota</taxon>
        <taxon>Gammaproteobacteria</taxon>
        <taxon>Alteromonadales</taxon>
        <taxon>Colwelliaceae</taxon>
        <taxon>Thalassotalea</taxon>
    </lineage>
</organism>
<proteinExistence type="predicted"/>
<accession>A0ABY9TK20</accession>
<evidence type="ECO:0000256" key="1">
    <source>
        <dbReference type="ARBA" id="ARBA00022801"/>
    </source>
</evidence>
<name>A0ABY9TK20_9GAMM</name>
<gene>
    <name evidence="3" type="ORF">RI845_03100</name>
</gene>
<evidence type="ECO:0000313" key="3">
    <source>
        <dbReference type="EMBL" id="WNC69152.1"/>
    </source>
</evidence>
<dbReference type="PANTHER" id="PTHR48081:SF13">
    <property type="entry name" value="ALPHA_BETA HYDROLASE"/>
    <property type="match status" value="1"/>
</dbReference>
<keyword evidence="4" id="KW-1185">Reference proteome</keyword>
<reference evidence="4" key="1">
    <citation type="submission" date="2023-09" db="EMBL/GenBank/DDBJ databases">
        <authorList>
            <person name="Li S."/>
            <person name="Li X."/>
            <person name="Zhang C."/>
            <person name="Zhao Z."/>
        </authorList>
    </citation>
    <scope>NUCLEOTIDE SEQUENCE [LARGE SCALE GENOMIC DNA]</scope>
    <source>
        <strain evidence="4">SQ345</strain>
    </source>
</reference>
<sequence>MSSLLLMCTFSALAEQRTGRSPARDIKVPTGITYEVMSYGDSVEPRANQIGIAYNKSSTELKPTVVFIHGGGWRKGDKDDAAWMAINAAQKGYIGITVSYRLLADAPFPACIEDTKQAIRFIKSLSPNIPIDTKRIGLWGYSAGAHLALMAALSPEDVFNSGKYAQYSNEVKSVFAVSGPTNFIKRIGKKSGMKLFSKEQAENTEFLNAISPLSYINKKQAPVTILHGDEDRLVKPYHYLDFKHKAAELGVENFNLIEVKGGNHTFYFKKKSLVKPIFNEFIESL</sequence>
<dbReference type="InterPro" id="IPR050300">
    <property type="entry name" value="GDXG_lipolytic_enzyme"/>
</dbReference>
<evidence type="ECO:0000313" key="4">
    <source>
        <dbReference type="Proteomes" id="UP001248581"/>
    </source>
</evidence>
<dbReference type="InterPro" id="IPR049492">
    <property type="entry name" value="BD-FAE-like_dom"/>
</dbReference>
<protein>
    <submittedName>
        <fullName evidence="3">Alpha/beta hydrolase</fullName>
    </submittedName>
</protein>
<dbReference type="PANTHER" id="PTHR48081">
    <property type="entry name" value="AB HYDROLASE SUPERFAMILY PROTEIN C4A8.06C"/>
    <property type="match status" value="1"/>
</dbReference>
<dbReference type="Pfam" id="PF20434">
    <property type="entry name" value="BD-FAE"/>
    <property type="match status" value="1"/>
</dbReference>
<dbReference type="EMBL" id="CP134146">
    <property type="protein sequence ID" value="WNC69152.1"/>
    <property type="molecule type" value="Genomic_DNA"/>
</dbReference>
<feature type="domain" description="BD-FAE-like" evidence="2">
    <location>
        <begin position="52"/>
        <end position="238"/>
    </location>
</feature>
<dbReference type="SUPFAM" id="SSF53474">
    <property type="entry name" value="alpha/beta-Hydrolases"/>
    <property type="match status" value="1"/>
</dbReference>
<evidence type="ECO:0000259" key="2">
    <source>
        <dbReference type="Pfam" id="PF20434"/>
    </source>
</evidence>